<dbReference type="AlphaFoldDB" id="A0A8J8FAE3"/>
<dbReference type="Gene3D" id="3.10.450.50">
    <property type="match status" value="1"/>
</dbReference>
<protein>
    <recommendedName>
        <fullName evidence="4">Nuclear transport factor 2 family protein</fullName>
    </recommendedName>
</protein>
<organism evidence="2 3">
    <name type="scientific">Limnovirga soli</name>
    <dbReference type="NCBI Taxonomy" id="2656915"/>
    <lineage>
        <taxon>Bacteria</taxon>
        <taxon>Pseudomonadati</taxon>
        <taxon>Bacteroidota</taxon>
        <taxon>Chitinophagia</taxon>
        <taxon>Chitinophagales</taxon>
        <taxon>Chitinophagaceae</taxon>
        <taxon>Limnovirga</taxon>
    </lineage>
</organism>
<dbReference type="RefSeq" id="WP_171606357.1">
    <property type="nucleotide sequence ID" value="NZ_WHPF01000002.1"/>
</dbReference>
<sequence>MKTITALCFILIFLFACNTTTNEVKVVDTNTYIVPEDSAIAEAVKDAYRAISFEHDSVPSKPSIAARFIPQATLINFRSDTMQTTGIDDFIDFYEGFVKSSQIHLFYEEELYGKTERFGNIAHRISTYITYINTKDSASERGVNSFQLIKTPAGWKVSSIIWDVEKPDLRIPDYYLPAK</sequence>
<reference evidence="2" key="1">
    <citation type="submission" date="2019-10" db="EMBL/GenBank/DDBJ databases">
        <title>Draft genome sequence of Panacibacter sp. KCS-6.</title>
        <authorList>
            <person name="Yim K.J."/>
        </authorList>
    </citation>
    <scope>NUCLEOTIDE SEQUENCE</scope>
    <source>
        <strain evidence="2">KCS-6</strain>
    </source>
</reference>
<dbReference type="SUPFAM" id="SSF54427">
    <property type="entry name" value="NTF2-like"/>
    <property type="match status" value="1"/>
</dbReference>
<keyword evidence="1" id="KW-0732">Signal</keyword>
<dbReference type="Proteomes" id="UP000598971">
    <property type="component" value="Unassembled WGS sequence"/>
</dbReference>
<accession>A0A8J8FAE3</accession>
<evidence type="ECO:0000313" key="2">
    <source>
        <dbReference type="EMBL" id="NNV54435.1"/>
    </source>
</evidence>
<comment type="caution">
    <text evidence="2">The sequence shown here is derived from an EMBL/GenBank/DDBJ whole genome shotgun (WGS) entry which is preliminary data.</text>
</comment>
<evidence type="ECO:0008006" key="4">
    <source>
        <dbReference type="Google" id="ProtNLM"/>
    </source>
</evidence>
<feature type="chain" id="PRO_5035206951" description="Nuclear transport factor 2 family protein" evidence="1">
    <location>
        <begin position="22"/>
        <end position="179"/>
    </location>
</feature>
<feature type="signal peptide" evidence="1">
    <location>
        <begin position="1"/>
        <end position="21"/>
    </location>
</feature>
<dbReference type="EMBL" id="WHPF01000002">
    <property type="protein sequence ID" value="NNV54435.1"/>
    <property type="molecule type" value="Genomic_DNA"/>
</dbReference>
<name>A0A8J8FAE3_9BACT</name>
<keyword evidence="3" id="KW-1185">Reference proteome</keyword>
<gene>
    <name evidence="2" type="ORF">GD597_03115</name>
</gene>
<evidence type="ECO:0000256" key="1">
    <source>
        <dbReference type="SAM" id="SignalP"/>
    </source>
</evidence>
<dbReference type="PROSITE" id="PS51257">
    <property type="entry name" value="PROKAR_LIPOPROTEIN"/>
    <property type="match status" value="1"/>
</dbReference>
<proteinExistence type="predicted"/>
<dbReference type="InterPro" id="IPR032710">
    <property type="entry name" value="NTF2-like_dom_sf"/>
</dbReference>
<evidence type="ECO:0000313" key="3">
    <source>
        <dbReference type="Proteomes" id="UP000598971"/>
    </source>
</evidence>